<evidence type="ECO:0000313" key="1">
    <source>
        <dbReference type="EMBL" id="MCD9638834.1"/>
    </source>
</evidence>
<dbReference type="Proteomes" id="UP000823775">
    <property type="component" value="Unassembled WGS sequence"/>
</dbReference>
<protein>
    <submittedName>
        <fullName evidence="1">Uncharacterized protein</fullName>
    </submittedName>
</protein>
<keyword evidence="2" id="KW-1185">Reference proteome</keyword>
<sequence>MFPGSSESGGFPASFLSLARVTLDAHFVITNNEHLGIADYVDILGLIASVCLLGIPIRGKTGIPYGKKPTFLQQITFSWLNPLFEVGVKKPIDQDEVPDVDLRDSAKFLSDSFDESLKIILCWSIPYPRLCKLPQRKEISGVTKWLSSSTSFSRCKMVEIIAQRQWIFGARQLGLRLRARSDISHLSKGPTFIKSITPKLHQRRDNELHERRCPKYAILRRYLNTIYDAYPDNIIIGNLYFTHESRDGGTCGIRGNFGSDDWATYP</sequence>
<name>A0ABS8UW66_DATST</name>
<comment type="caution">
    <text evidence="1">The sequence shown here is derived from an EMBL/GenBank/DDBJ whole genome shotgun (WGS) entry which is preliminary data.</text>
</comment>
<proteinExistence type="predicted"/>
<accession>A0ABS8UW66</accession>
<evidence type="ECO:0000313" key="2">
    <source>
        <dbReference type="Proteomes" id="UP000823775"/>
    </source>
</evidence>
<dbReference type="EMBL" id="JACEIK010002782">
    <property type="protein sequence ID" value="MCD9638834.1"/>
    <property type="molecule type" value="Genomic_DNA"/>
</dbReference>
<organism evidence="1 2">
    <name type="scientific">Datura stramonium</name>
    <name type="common">Jimsonweed</name>
    <name type="synonym">Common thornapple</name>
    <dbReference type="NCBI Taxonomy" id="4076"/>
    <lineage>
        <taxon>Eukaryota</taxon>
        <taxon>Viridiplantae</taxon>
        <taxon>Streptophyta</taxon>
        <taxon>Embryophyta</taxon>
        <taxon>Tracheophyta</taxon>
        <taxon>Spermatophyta</taxon>
        <taxon>Magnoliopsida</taxon>
        <taxon>eudicotyledons</taxon>
        <taxon>Gunneridae</taxon>
        <taxon>Pentapetalae</taxon>
        <taxon>asterids</taxon>
        <taxon>lamiids</taxon>
        <taxon>Solanales</taxon>
        <taxon>Solanaceae</taxon>
        <taxon>Solanoideae</taxon>
        <taxon>Datureae</taxon>
        <taxon>Datura</taxon>
    </lineage>
</organism>
<gene>
    <name evidence="1" type="ORF">HAX54_022994</name>
</gene>
<reference evidence="1 2" key="1">
    <citation type="journal article" date="2021" name="BMC Genomics">
        <title>Datura genome reveals duplications of psychoactive alkaloid biosynthetic genes and high mutation rate following tissue culture.</title>
        <authorList>
            <person name="Rajewski A."/>
            <person name="Carter-House D."/>
            <person name="Stajich J."/>
            <person name="Litt A."/>
        </authorList>
    </citation>
    <scope>NUCLEOTIDE SEQUENCE [LARGE SCALE GENOMIC DNA]</scope>
    <source>
        <strain evidence="1">AR-01</strain>
    </source>
</reference>